<evidence type="ECO:0000259" key="1">
    <source>
        <dbReference type="Pfam" id="PF09949"/>
    </source>
</evidence>
<dbReference type="PANTHER" id="PTHR28208:SF1">
    <property type="entry name" value="FILAMENT ORGANIZATION PROTEIN APP1-LIKE, PUTATIVE (AFU_ORTHOLOGUE AFUA_1G06650)-RELATED"/>
    <property type="match status" value="1"/>
</dbReference>
<dbReference type="VEuPathDB" id="FungiDB:AMAG_01752"/>
<dbReference type="Pfam" id="PF09949">
    <property type="entry name" value="APP1_cat"/>
    <property type="match status" value="1"/>
</dbReference>
<dbReference type="GO" id="GO:0030479">
    <property type="term" value="C:actin cortical patch"/>
    <property type="evidence" value="ECO:0007669"/>
    <property type="project" value="TreeGrafter"/>
</dbReference>
<sequence>MQHLHQTVGERGIFGPSPVEIVTPLRAIGIRSDPLTPGGNMCRVQGNFVARATHYNAIVKATASTLLKVVAPLAAGSEEDRQRLQTMSAYFYQKGSDGATFPFSIVGNTSVSLTTPPAADHGLATAPFSLTVPCSTNWLSISGNKPGFAGKVQVVSANGFSVISDIDDTIRVTEVNDQSKALKNTLVKPFRPVSGMPDFFARLKQTLSQGDANPVSFHYVTGSVHQLAAPLTTFIAQLYPEGSLHPRAFGLVDLDFWAGTPAHKREQISALFAAAPRRQWVMIGDSTEKDPEVYGDAWRSLAPVTKTTIKCIFIRRVTGVNADKEKDLNKPERFMTAFQGIPADKWFVFDDPAQLMTIDVAGGKCKP</sequence>
<feature type="domain" description="Phosphatidate phosphatase APP1 catalytic" evidence="1">
    <location>
        <begin position="160"/>
        <end position="316"/>
    </location>
</feature>
<dbReference type="GO" id="GO:0008195">
    <property type="term" value="F:phosphatidate phosphatase activity"/>
    <property type="evidence" value="ECO:0007669"/>
    <property type="project" value="InterPro"/>
</dbReference>
<dbReference type="PANTHER" id="PTHR28208">
    <property type="entry name" value="PHOSPHATIDATE PHOSPHATASE APP1"/>
    <property type="match status" value="1"/>
</dbReference>
<gene>
    <name evidence="2" type="ORF">AMAG_01752</name>
</gene>
<dbReference type="InterPro" id="IPR052935">
    <property type="entry name" value="Mg2+_PAP"/>
</dbReference>
<accession>A0A0L0S0J3</accession>
<keyword evidence="3" id="KW-1185">Reference proteome</keyword>
<name>A0A0L0S0J3_ALLM3</name>
<reference evidence="3" key="2">
    <citation type="submission" date="2009-11" db="EMBL/GenBank/DDBJ databases">
        <title>The Genome Sequence of Allomyces macrogynus strain ATCC 38327.</title>
        <authorList>
            <consortium name="The Broad Institute Genome Sequencing Platform"/>
            <person name="Russ C."/>
            <person name="Cuomo C."/>
            <person name="Shea T."/>
            <person name="Young S.K."/>
            <person name="Zeng Q."/>
            <person name="Koehrsen M."/>
            <person name="Haas B."/>
            <person name="Borodovsky M."/>
            <person name="Guigo R."/>
            <person name="Alvarado L."/>
            <person name="Berlin A."/>
            <person name="Borenstein D."/>
            <person name="Chen Z."/>
            <person name="Engels R."/>
            <person name="Freedman E."/>
            <person name="Gellesch M."/>
            <person name="Goldberg J."/>
            <person name="Griggs A."/>
            <person name="Gujja S."/>
            <person name="Heiman D."/>
            <person name="Hepburn T."/>
            <person name="Howarth C."/>
            <person name="Jen D."/>
            <person name="Larson L."/>
            <person name="Lewis B."/>
            <person name="Mehta T."/>
            <person name="Park D."/>
            <person name="Pearson M."/>
            <person name="Roberts A."/>
            <person name="Saif S."/>
            <person name="Shenoy N."/>
            <person name="Sisk P."/>
            <person name="Stolte C."/>
            <person name="Sykes S."/>
            <person name="Walk T."/>
            <person name="White J."/>
            <person name="Yandava C."/>
            <person name="Burger G."/>
            <person name="Gray M.W."/>
            <person name="Holland P.W.H."/>
            <person name="King N."/>
            <person name="Lang F.B.F."/>
            <person name="Roger A.J."/>
            <person name="Ruiz-Trillo I."/>
            <person name="Lander E."/>
            <person name="Nusbaum C."/>
        </authorList>
    </citation>
    <scope>NUCLEOTIDE SEQUENCE [LARGE SCALE GENOMIC DNA]</scope>
    <source>
        <strain evidence="3">ATCC 38327</strain>
    </source>
</reference>
<dbReference type="Proteomes" id="UP000054350">
    <property type="component" value="Unassembled WGS sequence"/>
</dbReference>
<proteinExistence type="predicted"/>
<dbReference type="EMBL" id="GG745329">
    <property type="protein sequence ID" value="KNE55886.1"/>
    <property type="molecule type" value="Genomic_DNA"/>
</dbReference>
<dbReference type="eggNOG" id="ENOG502RYXR">
    <property type="taxonomic scope" value="Eukaryota"/>
</dbReference>
<dbReference type="InterPro" id="IPR019236">
    <property type="entry name" value="APP1_cat"/>
</dbReference>
<reference evidence="2 3" key="1">
    <citation type="submission" date="2009-11" db="EMBL/GenBank/DDBJ databases">
        <title>Annotation of Allomyces macrogynus ATCC 38327.</title>
        <authorList>
            <consortium name="The Broad Institute Genome Sequencing Platform"/>
            <person name="Russ C."/>
            <person name="Cuomo C."/>
            <person name="Burger G."/>
            <person name="Gray M.W."/>
            <person name="Holland P.W.H."/>
            <person name="King N."/>
            <person name="Lang F.B.F."/>
            <person name="Roger A.J."/>
            <person name="Ruiz-Trillo I."/>
            <person name="Young S.K."/>
            <person name="Zeng Q."/>
            <person name="Gargeya S."/>
            <person name="Fitzgerald M."/>
            <person name="Haas B."/>
            <person name="Abouelleil A."/>
            <person name="Alvarado L."/>
            <person name="Arachchi H.M."/>
            <person name="Berlin A."/>
            <person name="Chapman S.B."/>
            <person name="Gearin G."/>
            <person name="Goldberg J."/>
            <person name="Griggs A."/>
            <person name="Gujja S."/>
            <person name="Hansen M."/>
            <person name="Heiman D."/>
            <person name="Howarth C."/>
            <person name="Larimer J."/>
            <person name="Lui A."/>
            <person name="MacDonald P.J.P."/>
            <person name="McCowen C."/>
            <person name="Montmayeur A."/>
            <person name="Murphy C."/>
            <person name="Neiman D."/>
            <person name="Pearson M."/>
            <person name="Priest M."/>
            <person name="Roberts A."/>
            <person name="Saif S."/>
            <person name="Shea T."/>
            <person name="Sisk P."/>
            <person name="Stolte C."/>
            <person name="Sykes S."/>
            <person name="Wortman J."/>
            <person name="Nusbaum C."/>
            <person name="Birren B."/>
        </authorList>
    </citation>
    <scope>NUCLEOTIDE SEQUENCE [LARGE SCALE GENOMIC DNA]</scope>
    <source>
        <strain evidence="2 3">ATCC 38327</strain>
    </source>
</reference>
<protein>
    <recommendedName>
        <fullName evidence="1">Phosphatidate phosphatase APP1 catalytic domain-containing protein</fullName>
    </recommendedName>
</protein>
<organism evidence="2 3">
    <name type="scientific">Allomyces macrogynus (strain ATCC 38327)</name>
    <name type="common">Allomyces javanicus var. macrogynus</name>
    <dbReference type="NCBI Taxonomy" id="578462"/>
    <lineage>
        <taxon>Eukaryota</taxon>
        <taxon>Fungi</taxon>
        <taxon>Fungi incertae sedis</taxon>
        <taxon>Blastocladiomycota</taxon>
        <taxon>Blastocladiomycetes</taxon>
        <taxon>Blastocladiales</taxon>
        <taxon>Blastocladiaceae</taxon>
        <taxon>Allomyces</taxon>
    </lineage>
</organism>
<dbReference type="STRING" id="578462.A0A0L0S0J3"/>
<evidence type="ECO:0000313" key="2">
    <source>
        <dbReference type="EMBL" id="KNE55886.1"/>
    </source>
</evidence>
<dbReference type="OrthoDB" id="2117591at2759"/>
<evidence type="ECO:0000313" key="3">
    <source>
        <dbReference type="Proteomes" id="UP000054350"/>
    </source>
</evidence>
<dbReference type="AlphaFoldDB" id="A0A0L0S0J3"/>